<reference evidence="10 11" key="1">
    <citation type="submission" date="2015-10" db="EMBL/GenBank/DDBJ databases">
        <title>Erysipelothrix larvae sp. LV19 isolated from the larval gut of the rhinoceros beetle, Trypoxylus dichotomus.</title>
        <authorList>
            <person name="Lim S."/>
            <person name="Kim B.-C."/>
        </authorList>
    </citation>
    <scope>NUCLEOTIDE SEQUENCE [LARGE SCALE GENOMIC DNA]</scope>
    <source>
        <strain evidence="10 11">LV19</strain>
    </source>
</reference>
<name>A0A0X8H267_9FIRM</name>
<dbReference type="InterPro" id="IPR011063">
    <property type="entry name" value="TilS/TtcA_N"/>
</dbReference>
<dbReference type="STRING" id="1514105.AOC36_11010"/>
<evidence type="ECO:0000256" key="3">
    <source>
        <dbReference type="ARBA" id="ARBA00022598"/>
    </source>
</evidence>
<comment type="subcellular location">
    <subcellularLocation>
        <location evidence="1 8">Cytoplasm</location>
    </subcellularLocation>
</comment>
<dbReference type="GO" id="GO:0005737">
    <property type="term" value="C:cytoplasm"/>
    <property type="evidence" value="ECO:0007669"/>
    <property type="project" value="UniProtKB-SubCell"/>
</dbReference>
<feature type="domain" description="Lysidine-tRNA(Ile) synthetase C-terminal" evidence="9">
    <location>
        <begin position="327"/>
        <end position="387"/>
    </location>
</feature>
<dbReference type="RefSeq" id="WP_067634272.1">
    <property type="nucleotide sequence ID" value="NZ_CP013213.1"/>
</dbReference>
<dbReference type="SUPFAM" id="SSF52402">
    <property type="entry name" value="Adenine nucleotide alpha hydrolases-like"/>
    <property type="match status" value="1"/>
</dbReference>
<dbReference type="CDD" id="cd01992">
    <property type="entry name" value="TilS_N"/>
    <property type="match status" value="1"/>
</dbReference>
<comment type="catalytic activity">
    <reaction evidence="7 8">
        <text>cytidine(34) in tRNA(Ile2) + L-lysine + ATP = lysidine(34) in tRNA(Ile2) + AMP + diphosphate + H(+)</text>
        <dbReference type="Rhea" id="RHEA:43744"/>
        <dbReference type="Rhea" id="RHEA-COMP:10625"/>
        <dbReference type="Rhea" id="RHEA-COMP:10670"/>
        <dbReference type="ChEBI" id="CHEBI:15378"/>
        <dbReference type="ChEBI" id="CHEBI:30616"/>
        <dbReference type="ChEBI" id="CHEBI:32551"/>
        <dbReference type="ChEBI" id="CHEBI:33019"/>
        <dbReference type="ChEBI" id="CHEBI:82748"/>
        <dbReference type="ChEBI" id="CHEBI:83665"/>
        <dbReference type="ChEBI" id="CHEBI:456215"/>
        <dbReference type="EC" id="6.3.4.19"/>
    </reaction>
</comment>
<dbReference type="NCBIfam" id="TIGR02433">
    <property type="entry name" value="lysidine_TilS_C"/>
    <property type="match status" value="1"/>
</dbReference>
<dbReference type="InterPro" id="IPR012795">
    <property type="entry name" value="tRNA_Ile_lys_synt_N"/>
</dbReference>
<dbReference type="HAMAP" id="MF_01161">
    <property type="entry name" value="tRNA_Ile_lys_synt"/>
    <property type="match status" value="1"/>
</dbReference>
<dbReference type="InterPro" id="IPR012094">
    <property type="entry name" value="tRNA_Ile_lys_synt"/>
</dbReference>
<evidence type="ECO:0000256" key="6">
    <source>
        <dbReference type="ARBA" id="ARBA00022840"/>
    </source>
</evidence>
<dbReference type="InterPro" id="IPR014729">
    <property type="entry name" value="Rossmann-like_a/b/a_fold"/>
</dbReference>
<evidence type="ECO:0000256" key="8">
    <source>
        <dbReference type="HAMAP-Rule" id="MF_01161"/>
    </source>
</evidence>
<keyword evidence="3 8" id="KW-0436">Ligase</keyword>
<dbReference type="GO" id="GO:0032267">
    <property type="term" value="F:tRNA(Ile)-lysidine synthase activity"/>
    <property type="evidence" value="ECO:0007669"/>
    <property type="project" value="UniProtKB-EC"/>
</dbReference>
<evidence type="ECO:0000256" key="7">
    <source>
        <dbReference type="ARBA" id="ARBA00048539"/>
    </source>
</evidence>
<evidence type="ECO:0000256" key="5">
    <source>
        <dbReference type="ARBA" id="ARBA00022741"/>
    </source>
</evidence>
<dbReference type="SUPFAM" id="SSF56037">
    <property type="entry name" value="PheT/TilS domain"/>
    <property type="match status" value="1"/>
</dbReference>
<dbReference type="NCBIfam" id="TIGR02432">
    <property type="entry name" value="lysidine_TilS_N"/>
    <property type="match status" value="1"/>
</dbReference>
<sequence>MYKHVVVGVSGGCDSMALLHSLYQQGIDVIAVHVNYHKRTTALRDQKAVEKLCYDLRVKLIVIDYDDQGSGNFQKDARDFRYMSMVHVAHRYNCEAIAVAHHYDDVLETYIIQMQSGRKSRVLGLKEKSKVLGMTVYRPFINKTKKELIAYSEEHGITYYDDESNFTYDYRRNEIRHALSKKSKTQLEQIEKEMNLKQAALDHYYSHVDEALQGISDSFPLEKYKQICDSYRLDVLRQWIWNQGVTDYSLSKSQLEDFDIKILNESLDEELGYKKLCTSYDSIVIFEPISYSYQLHSVEAFETMYFKLDNVGSVIEGISLNKGDFPITIRTPQKGDKIKMRYGSKNVNRFFIDRKISHNLRHCWPLVENVDKEVIFVSGMGCDILHFSNIPSVFVVKL</sequence>
<dbReference type="Gene3D" id="3.40.50.620">
    <property type="entry name" value="HUPs"/>
    <property type="match status" value="1"/>
</dbReference>
<comment type="function">
    <text evidence="8">Ligates lysine onto the cytidine present at position 34 of the AUA codon-specific tRNA(Ile) that contains the anticodon CAU, in an ATP-dependent manner. Cytidine is converted to lysidine, thus changing the amino acid specificity of the tRNA from methionine to isoleucine.</text>
</comment>
<keyword evidence="4 8" id="KW-0819">tRNA processing</keyword>
<feature type="binding site" evidence="8">
    <location>
        <begin position="10"/>
        <end position="15"/>
    </location>
    <ligand>
        <name>ATP</name>
        <dbReference type="ChEBI" id="CHEBI:30616"/>
    </ligand>
</feature>
<dbReference type="PANTHER" id="PTHR43033">
    <property type="entry name" value="TRNA(ILE)-LYSIDINE SYNTHASE-RELATED"/>
    <property type="match status" value="1"/>
</dbReference>
<dbReference type="KEGG" id="erl:AOC36_11010"/>
<dbReference type="PANTHER" id="PTHR43033:SF1">
    <property type="entry name" value="TRNA(ILE)-LYSIDINE SYNTHASE-RELATED"/>
    <property type="match status" value="1"/>
</dbReference>
<comment type="similarity">
    <text evidence="8">Belongs to the tRNA(Ile)-lysidine synthase family.</text>
</comment>
<protein>
    <recommendedName>
        <fullName evidence="8">tRNA(Ile)-lysidine synthase</fullName>
        <ecNumber evidence="8">6.3.4.19</ecNumber>
    </recommendedName>
    <alternativeName>
        <fullName evidence="8">tRNA(Ile)-2-lysyl-cytidine synthase</fullName>
    </alternativeName>
    <alternativeName>
        <fullName evidence="8">tRNA(Ile)-lysidine synthetase</fullName>
    </alternativeName>
</protein>
<dbReference type="InterPro" id="IPR012796">
    <property type="entry name" value="Lysidine-tRNA-synth_C"/>
</dbReference>
<comment type="domain">
    <text evidence="8">The N-terminal region contains the highly conserved SGGXDS motif, predicted to be a P-loop motif involved in ATP binding.</text>
</comment>
<evidence type="ECO:0000313" key="11">
    <source>
        <dbReference type="Proteomes" id="UP000063781"/>
    </source>
</evidence>
<keyword evidence="6 8" id="KW-0067">ATP-binding</keyword>
<evidence type="ECO:0000256" key="2">
    <source>
        <dbReference type="ARBA" id="ARBA00022490"/>
    </source>
</evidence>
<dbReference type="EMBL" id="CP013213">
    <property type="protein sequence ID" value="AMC94484.1"/>
    <property type="molecule type" value="Genomic_DNA"/>
</dbReference>
<dbReference type="EC" id="6.3.4.19" evidence="8"/>
<dbReference type="Proteomes" id="UP000063781">
    <property type="component" value="Chromosome"/>
</dbReference>
<evidence type="ECO:0000256" key="1">
    <source>
        <dbReference type="ARBA" id="ARBA00004496"/>
    </source>
</evidence>
<dbReference type="OrthoDB" id="9807403at2"/>
<evidence type="ECO:0000256" key="4">
    <source>
        <dbReference type="ARBA" id="ARBA00022694"/>
    </source>
</evidence>
<dbReference type="GO" id="GO:0006400">
    <property type="term" value="P:tRNA modification"/>
    <property type="evidence" value="ECO:0007669"/>
    <property type="project" value="UniProtKB-UniRule"/>
</dbReference>
<keyword evidence="5 8" id="KW-0547">Nucleotide-binding</keyword>
<gene>
    <name evidence="8" type="primary">tilS</name>
    <name evidence="10" type="ORF">AOC36_11010</name>
</gene>
<organism evidence="10 11">
    <name type="scientific">Erysipelothrix larvae</name>
    <dbReference type="NCBI Taxonomy" id="1514105"/>
    <lineage>
        <taxon>Bacteria</taxon>
        <taxon>Bacillati</taxon>
        <taxon>Bacillota</taxon>
        <taxon>Erysipelotrichia</taxon>
        <taxon>Erysipelotrichales</taxon>
        <taxon>Erysipelotrichaceae</taxon>
        <taxon>Erysipelothrix</taxon>
    </lineage>
</organism>
<accession>A0A0X8H267</accession>
<dbReference type="SMART" id="SM00977">
    <property type="entry name" value="TilS_C"/>
    <property type="match status" value="1"/>
</dbReference>
<dbReference type="Pfam" id="PF11734">
    <property type="entry name" value="TilS_C"/>
    <property type="match status" value="1"/>
</dbReference>
<dbReference type="Pfam" id="PF01171">
    <property type="entry name" value="ATP_bind_3"/>
    <property type="match status" value="1"/>
</dbReference>
<evidence type="ECO:0000259" key="9">
    <source>
        <dbReference type="SMART" id="SM00977"/>
    </source>
</evidence>
<proteinExistence type="inferred from homology"/>
<evidence type="ECO:0000313" key="10">
    <source>
        <dbReference type="EMBL" id="AMC94484.1"/>
    </source>
</evidence>
<dbReference type="GO" id="GO:0005524">
    <property type="term" value="F:ATP binding"/>
    <property type="evidence" value="ECO:0007669"/>
    <property type="project" value="UniProtKB-UniRule"/>
</dbReference>
<keyword evidence="2 8" id="KW-0963">Cytoplasm</keyword>
<keyword evidence="11" id="KW-1185">Reference proteome</keyword>
<dbReference type="AlphaFoldDB" id="A0A0X8H267"/>